<comment type="similarity">
    <text evidence="6">Belongs to the YccS/YhfK family.</text>
</comment>
<feature type="domain" description="Integral membrane bound transporter" evidence="9">
    <location>
        <begin position="325"/>
        <end position="447"/>
    </location>
</feature>
<dbReference type="PANTHER" id="PTHR30509">
    <property type="entry name" value="P-HYDROXYBENZOIC ACID EFFLUX PUMP SUBUNIT-RELATED"/>
    <property type="match status" value="1"/>
</dbReference>
<reference evidence="10 11" key="1">
    <citation type="submission" date="2015-07" db="EMBL/GenBank/DDBJ databases">
        <title>The draft genome sequence of Leadbetterella sp. JN14-9.</title>
        <authorList>
            <person name="Liu Y."/>
            <person name="Du J."/>
            <person name="Shao Z."/>
        </authorList>
    </citation>
    <scope>NUCLEOTIDE SEQUENCE [LARGE SCALE GENOMIC DNA]</scope>
    <source>
        <strain evidence="10 11">JN14-9</strain>
    </source>
</reference>
<keyword evidence="11" id="KW-1185">Reference proteome</keyword>
<dbReference type="Pfam" id="PF12805">
    <property type="entry name" value="FUSC-like"/>
    <property type="match status" value="1"/>
</dbReference>
<keyword evidence="3 7" id="KW-0812">Transmembrane</keyword>
<comment type="caution">
    <text evidence="10">The sequence shown here is derived from an EMBL/GenBank/DDBJ whole genome shotgun (WGS) entry which is preliminary data.</text>
</comment>
<protein>
    <submittedName>
        <fullName evidence="10">Uncharacterized protein</fullName>
    </submittedName>
</protein>
<keyword evidence="5 7" id="KW-0472">Membrane</keyword>
<keyword evidence="4 7" id="KW-1133">Transmembrane helix</keyword>
<dbReference type="STRING" id="1605367.AFM12_06050"/>
<evidence type="ECO:0000313" key="11">
    <source>
        <dbReference type="Proteomes" id="UP000050454"/>
    </source>
</evidence>
<evidence type="ECO:0000256" key="5">
    <source>
        <dbReference type="ARBA" id="ARBA00023136"/>
    </source>
</evidence>
<evidence type="ECO:0000256" key="4">
    <source>
        <dbReference type="ARBA" id="ARBA00022989"/>
    </source>
</evidence>
<evidence type="ECO:0000313" key="10">
    <source>
        <dbReference type="EMBL" id="KPM48982.1"/>
    </source>
</evidence>
<feature type="domain" description="Integral membrane protein YccS N-terminal" evidence="8">
    <location>
        <begin position="3"/>
        <end position="233"/>
    </location>
</feature>
<dbReference type="InterPro" id="IPR032692">
    <property type="entry name" value="YccS_N"/>
</dbReference>
<gene>
    <name evidence="10" type="ORF">AFM12_06050</name>
</gene>
<feature type="transmembrane region" description="Helical" evidence="7">
    <location>
        <begin position="430"/>
        <end position="453"/>
    </location>
</feature>
<dbReference type="GO" id="GO:0005886">
    <property type="term" value="C:plasma membrane"/>
    <property type="evidence" value="ECO:0007669"/>
    <property type="project" value="UniProtKB-SubCell"/>
</dbReference>
<evidence type="ECO:0000256" key="7">
    <source>
        <dbReference type="SAM" id="Phobius"/>
    </source>
</evidence>
<evidence type="ECO:0000256" key="1">
    <source>
        <dbReference type="ARBA" id="ARBA00004651"/>
    </source>
</evidence>
<feature type="transmembrane region" description="Helical" evidence="7">
    <location>
        <begin position="56"/>
        <end position="77"/>
    </location>
</feature>
<dbReference type="PANTHER" id="PTHR30509:SF8">
    <property type="entry name" value="INNER MEMBRANE PROTEIN YCCS"/>
    <property type="match status" value="1"/>
</dbReference>
<organism evidence="10 11">
    <name type="scientific">Jiulongibacter sediminis</name>
    <dbReference type="NCBI Taxonomy" id="1605367"/>
    <lineage>
        <taxon>Bacteria</taxon>
        <taxon>Pseudomonadati</taxon>
        <taxon>Bacteroidota</taxon>
        <taxon>Cytophagia</taxon>
        <taxon>Cytophagales</taxon>
        <taxon>Leadbetterellaceae</taxon>
        <taxon>Jiulongibacter</taxon>
    </lineage>
</organism>
<dbReference type="Pfam" id="PF13515">
    <property type="entry name" value="FUSC_2"/>
    <property type="match status" value="1"/>
</dbReference>
<feature type="transmembrane region" description="Helical" evidence="7">
    <location>
        <begin position="384"/>
        <end position="401"/>
    </location>
</feature>
<evidence type="ECO:0000256" key="6">
    <source>
        <dbReference type="ARBA" id="ARBA00043993"/>
    </source>
</evidence>
<dbReference type="InterPro" id="IPR049453">
    <property type="entry name" value="Memb_transporter_dom"/>
</dbReference>
<evidence type="ECO:0000259" key="9">
    <source>
        <dbReference type="Pfam" id="PF13515"/>
    </source>
</evidence>
<feature type="transmembrane region" description="Helical" evidence="7">
    <location>
        <begin position="359"/>
        <end position="378"/>
    </location>
</feature>
<comment type="subcellular location">
    <subcellularLocation>
        <location evidence="1">Cell membrane</location>
        <topology evidence="1">Multi-pass membrane protein</topology>
    </subcellularLocation>
</comment>
<evidence type="ECO:0000259" key="8">
    <source>
        <dbReference type="Pfam" id="PF12805"/>
    </source>
</evidence>
<dbReference type="EMBL" id="LGTQ01000006">
    <property type="protein sequence ID" value="KPM48982.1"/>
    <property type="molecule type" value="Genomic_DNA"/>
</dbReference>
<feature type="transmembrane region" description="Helical" evidence="7">
    <location>
        <begin position="6"/>
        <end position="24"/>
    </location>
</feature>
<accession>A0A0P7C2U0</accession>
<evidence type="ECO:0000256" key="2">
    <source>
        <dbReference type="ARBA" id="ARBA00022475"/>
    </source>
</evidence>
<feature type="transmembrane region" description="Helical" evidence="7">
    <location>
        <begin position="408"/>
        <end position="424"/>
    </location>
</feature>
<dbReference type="AlphaFoldDB" id="A0A0P7C2U0"/>
<evidence type="ECO:0000256" key="3">
    <source>
        <dbReference type="ARBA" id="ARBA00022692"/>
    </source>
</evidence>
<sequence>MWHPTAFLVFFAFACFSVAMFAVYGFRGSMVGFSGQMAIVMSFALQKSVIPLPEQLLLIAGGGFWYLLLAGVSHRIFENKNTALNLADCIESTAEYLKINYQLLWNDPENAMELEQKLLKKQIEINTQHELLRELLYKDRKTQGQSNQTNRYLLIFIEILDIYELSLAAGVERELVKDIFATHQKALKPVKDLSAKSIVHLYALAEALQNGEELQLLQEDYSHLEACEAGLGEYVNEVGLPAAREGVLLLRNIIDAESKKWQKITIAKRVYGRLLENGSVTTNRADRKLFITTQDYSFKTLRENLSFESGTFKHALRFTTAMLIGYFTGQFLQHQNAYWILLTISVILRPNFGLTKQRAVHRIFGTLLGAAIGFVIVYVTDSRLVYGLLAIPVTFIGFSFLQKNYKIAATFITLVVVLLYSLLVDKTYEIILYRVVDTLVGAVISFLAIYLLWPSWEGKNIKTSISKSLESVAEYFREIDRLYHTKSVPDTGYRLSRKRAFIDTGNLLAAFQRLTEEPKSQRDHVSQVQAIVVLIQTFLNATAAMGTYIQNHETTPASEAYETMMRHILLNLQNVQEILRTGEETTMHDTGETEDASKILEDKYKKLEEVRAEELSQGFVPLKPEMRNRLQEGKLITEQLKWLYGLSDSMKQVVVYL</sequence>
<dbReference type="Proteomes" id="UP000050454">
    <property type="component" value="Unassembled WGS sequence"/>
</dbReference>
<keyword evidence="2" id="KW-1003">Cell membrane</keyword>
<name>A0A0P7C2U0_9BACT</name>
<proteinExistence type="inferred from homology"/>